<proteinExistence type="predicted"/>
<evidence type="ECO:0000256" key="1">
    <source>
        <dbReference type="SAM" id="MobiDB-lite"/>
    </source>
</evidence>
<name>A0A4Q7M7Z9_9MICO</name>
<evidence type="ECO:0000313" key="3">
    <source>
        <dbReference type="Proteomes" id="UP000293852"/>
    </source>
</evidence>
<comment type="caution">
    <text evidence="2">The sequence shown here is derived from an EMBL/GenBank/DDBJ whole genome shotgun (WGS) entry which is preliminary data.</text>
</comment>
<sequence length="67" mass="7167">MNEPHQPARPDVEPTFGRGPNRVSVPLTDVERGVLEEIAATWGVSVPVAARRLLLLAANVCVPSPGR</sequence>
<organism evidence="2 3">
    <name type="scientific">Xylanimonas ulmi</name>
    <dbReference type="NCBI Taxonomy" id="228973"/>
    <lineage>
        <taxon>Bacteria</taxon>
        <taxon>Bacillati</taxon>
        <taxon>Actinomycetota</taxon>
        <taxon>Actinomycetes</taxon>
        <taxon>Micrococcales</taxon>
        <taxon>Promicromonosporaceae</taxon>
        <taxon>Xylanimonas</taxon>
    </lineage>
</organism>
<dbReference type="Proteomes" id="UP000293852">
    <property type="component" value="Unassembled WGS sequence"/>
</dbReference>
<feature type="compositionally biased region" description="Basic and acidic residues" evidence="1">
    <location>
        <begin position="1"/>
        <end position="12"/>
    </location>
</feature>
<feature type="region of interest" description="Disordered" evidence="1">
    <location>
        <begin position="1"/>
        <end position="24"/>
    </location>
</feature>
<keyword evidence="3" id="KW-1185">Reference proteome</keyword>
<reference evidence="2 3" key="1">
    <citation type="submission" date="2019-02" db="EMBL/GenBank/DDBJ databases">
        <title>Sequencing the genomes of 1000 actinobacteria strains.</title>
        <authorList>
            <person name="Klenk H.-P."/>
        </authorList>
    </citation>
    <scope>NUCLEOTIDE SEQUENCE [LARGE SCALE GENOMIC DNA]</scope>
    <source>
        <strain evidence="2 3">DSM 16932</strain>
    </source>
</reference>
<gene>
    <name evidence="2" type="ORF">EV386_2585</name>
</gene>
<evidence type="ECO:0000313" key="2">
    <source>
        <dbReference type="EMBL" id="RZS62259.1"/>
    </source>
</evidence>
<dbReference type="AlphaFoldDB" id="A0A4Q7M7Z9"/>
<protein>
    <submittedName>
        <fullName evidence="2">Uncharacterized protein</fullName>
    </submittedName>
</protein>
<dbReference type="RefSeq" id="WP_130415572.1">
    <property type="nucleotide sequence ID" value="NZ_SGWX01000001.1"/>
</dbReference>
<dbReference type="EMBL" id="SGWX01000001">
    <property type="protein sequence ID" value="RZS62259.1"/>
    <property type="molecule type" value="Genomic_DNA"/>
</dbReference>
<accession>A0A4Q7M7Z9</accession>